<proteinExistence type="predicted"/>
<name>A0A7S2GLD4_9EUKA</name>
<gene>
    <name evidence="1" type="ORF">CBRE1094_LOCUS17562</name>
</gene>
<reference evidence="1" key="1">
    <citation type="submission" date="2021-01" db="EMBL/GenBank/DDBJ databases">
        <authorList>
            <person name="Corre E."/>
            <person name="Pelletier E."/>
            <person name="Niang G."/>
            <person name="Scheremetjew M."/>
            <person name="Finn R."/>
            <person name="Kale V."/>
            <person name="Holt S."/>
            <person name="Cochrane G."/>
            <person name="Meng A."/>
            <person name="Brown T."/>
            <person name="Cohen L."/>
        </authorList>
    </citation>
    <scope>NUCLEOTIDE SEQUENCE</scope>
    <source>
        <strain evidence="1">UTEX LB 985</strain>
    </source>
</reference>
<evidence type="ECO:0000313" key="1">
    <source>
        <dbReference type="EMBL" id="CAD9455161.1"/>
    </source>
</evidence>
<organism evidence="1">
    <name type="scientific">Haptolina brevifila</name>
    <dbReference type="NCBI Taxonomy" id="156173"/>
    <lineage>
        <taxon>Eukaryota</taxon>
        <taxon>Haptista</taxon>
        <taxon>Haptophyta</taxon>
        <taxon>Prymnesiophyceae</taxon>
        <taxon>Prymnesiales</taxon>
        <taxon>Prymnesiaceae</taxon>
        <taxon>Haptolina</taxon>
    </lineage>
</organism>
<sequence>MLVVGKVKTIGVYPQSALRADYFKPPELLDVTVYQCIPTHIIFCQVVASCQQHAARTPKCVGSGGVLHASSRGITFVMASCTAPTVWTAASWTSICDECVCASSIEPSWVDHRDGPGADC</sequence>
<dbReference type="EMBL" id="HBGU01032165">
    <property type="protein sequence ID" value="CAD9455161.1"/>
    <property type="molecule type" value="Transcribed_RNA"/>
</dbReference>
<dbReference type="AlphaFoldDB" id="A0A7S2GLD4"/>
<protein>
    <submittedName>
        <fullName evidence="1">Uncharacterized protein</fullName>
    </submittedName>
</protein>
<accession>A0A7S2GLD4</accession>